<evidence type="ECO:0000313" key="3">
    <source>
        <dbReference type="Proteomes" id="UP001500683"/>
    </source>
</evidence>
<dbReference type="Pfam" id="PF02627">
    <property type="entry name" value="CMD"/>
    <property type="match status" value="1"/>
</dbReference>
<gene>
    <name evidence="2" type="primary">pcaC</name>
    <name evidence="2" type="ORF">GCM10022214_72970</name>
</gene>
<protein>
    <submittedName>
        <fullName evidence="2">4-carboxymuconolactone decarboxylase</fullName>
    </submittedName>
</protein>
<reference evidence="3" key="1">
    <citation type="journal article" date="2019" name="Int. J. Syst. Evol. Microbiol.">
        <title>The Global Catalogue of Microorganisms (GCM) 10K type strain sequencing project: providing services to taxonomists for standard genome sequencing and annotation.</title>
        <authorList>
            <consortium name="The Broad Institute Genomics Platform"/>
            <consortium name="The Broad Institute Genome Sequencing Center for Infectious Disease"/>
            <person name="Wu L."/>
            <person name="Ma J."/>
        </authorList>
    </citation>
    <scope>NUCLEOTIDE SEQUENCE [LARGE SCALE GENOMIC DNA]</scope>
    <source>
        <strain evidence="3">JCM 16702</strain>
    </source>
</reference>
<evidence type="ECO:0000313" key="2">
    <source>
        <dbReference type="EMBL" id="GAA4098041.1"/>
    </source>
</evidence>
<keyword evidence="3" id="KW-1185">Reference proteome</keyword>
<feature type="domain" description="Carboxymuconolactone decarboxylase-like" evidence="1">
    <location>
        <begin position="44"/>
        <end position="126"/>
    </location>
</feature>
<dbReference type="RefSeq" id="WP_344956711.1">
    <property type="nucleotide sequence ID" value="NZ_BAAAZG010000057.1"/>
</dbReference>
<proteinExistence type="predicted"/>
<dbReference type="InterPro" id="IPR003779">
    <property type="entry name" value="CMD-like"/>
</dbReference>
<dbReference type="NCBIfam" id="TIGR02425">
    <property type="entry name" value="decarb_PcaC"/>
    <property type="match status" value="1"/>
</dbReference>
<dbReference type="PANTHER" id="PTHR33570:SF2">
    <property type="entry name" value="CARBOXYMUCONOLACTONE DECARBOXYLASE-LIKE DOMAIN-CONTAINING PROTEIN"/>
    <property type="match status" value="1"/>
</dbReference>
<evidence type="ECO:0000259" key="1">
    <source>
        <dbReference type="Pfam" id="PF02627"/>
    </source>
</evidence>
<dbReference type="EMBL" id="BAAAZG010000057">
    <property type="protein sequence ID" value="GAA4098041.1"/>
    <property type="molecule type" value="Genomic_DNA"/>
</dbReference>
<dbReference type="Gene3D" id="1.20.1290.10">
    <property type="entry name" value="AhpD-like"/>
    <property type="match status" value="1"/>
</dbReference>
<dbReference type="SUPFAM" id="SSF69118">
    <property type="entry name" value="AhpD-like"/>
    <property type="match status" value="1"/>
</dbReference>
<comment type="caution">
    <text evidence="2">The sequence shown here is derived from an EMBL/GenBank/DDBJ whole genome shotgun (WGS) entry which is preliminary data.</text>
</comment>
<accession>A0ABP7WXV9</accession>
<dbReference type="InterPro" id="IPR052512">
    <property type="entry name" value="4CMD/NDH-1_regulator"/>
</dbReference>
<dbReference type="InterPro" id="IPR029032">
    <property type="entry name" value="AhpD-like"/>
</dbReference>
<sequence length="142" mass="15657">MTSANNQPVDDRRRHADGMKVRREVLGDAHVDRAVSRTTDFTADFQDLITRYAWGEIWTRPGLDRRTRSCITLTALVARGHLEELGMHVRAALRNGLTPDEIKEVLLQSAIYCGVPAANSAFAVAQRVLAEEEQASGTPEAG</sequence>
<dbReference type="InterPro" id="IPR012788">
    <property type="entry name" value="Decarb_PcaC"/>
</dbReference>
<dbReference type="Proteomes" id="UP001500683">
    <property type="component" value="Unassembled WGS sequence"/>
</dbReference>
<name>A0ABP7WXV9_9ACTN</name>
<organism evidence="2 3">
    <name type="scientific">Actinomadura miaoliensis</name>
    <dbReference type="NCBI Taxonomy" id="430685"/>
    <lineage>
        <taxon>Bacteria</taxon>
        <taxon>Bacillati</taxon>
        <taxon>Actinomycetota</taxon>
        <taxon>Actinomycetes</taxon>
        <taxon>Streptosporangiales</taxon>
        <taxon>Thermomonosporaceae</taxon>
        <taxon>Actinomadura</taxon>
    </lineage>
</organism>
<dbReference type="PANTHER" id="PTHR33570">
    <property type="entry name" value="4-CARBOXYMUCONOLACTONE DECARBOXYLASE FAMILY PROTEIN"/>
    <property type="match status" value="1"/>
</dbReference>